<protein>
    <recommendedName>
        <fullName evidence="9">Cytochrome P450</fullName>
    </recommendedName>
</protein>
<proteinExistence type="inferred from homology"/>
<dbReference type="InterPro" id="IPR002401">
    <property type="entry name" value="Cyt_P450_E_grp-I"/>
</dbReference>
<keyword evidence="6" id="KW-0812">Transmembrane</keyword>
<reference evidence="7 8" key="1">
    <citation type="submission" date="2024-09" db="EMBL/GenBank/DDBJ databases">
        <title>Chromosome-scale assembly of Riccia sorocarpa.</title>
        <authorList>
            <person name="Paukszto L."/>
        </authorList>
    </citation>
    <scope>NUCLEOTIDE SEQUENCE [LARGE SCALE GENOMIC DNA]</scope>
    <source>
        <strain evidence="7">LP-2024</strain>
        <tissue evidence="7">Aerial parts of the thallus</tissue>
    </source>
</reference>
<evidence type="ECO:0000256" key="3">
    <source>
        <dbReference type="ARBA" id="ARBA00023002"/>
    </source>
</evidence>
<dbReference type="Gene3D" id="1.10.630.10">
    <property type="entry name" value="Cytochrome P450"/>
    <property type="match status" value="2"/>
</dbReference>
<gene>
    <name evidence="7" type="ORF">R1sor_017090</name>
</gene>
<comment type="caution">
    <text evidence="7">The sequence shown here is derived from an EMBL/GenBank/DDBJ whole genome shotgun (WGS) entry which is preliminary data.</text>
</comment>
<evidence type="ECO:0000256" key="6">
    <source>
        <dbReference type="SAM" id="Phobius"/>
    </source>
</evidence>
<evidence type="ECO:0000256" key="2">
    <source>
        <dbReference type="ARBA" id="ARBA00022723"/>
    </source>
</evidence>
<dbReference type="PANTHER" id="PTHR47944">
    <property type="entry name" value="CYTOCHROME P450 98A9"/>
    <property type="match status" value="1"/>
</dbReference>
<keyword evidence="5" id="KW-0503">Monooxygenase</keyword>
<dbReference type="PROSITE" id="PS00086">
    <property type="entry name" value="CYTOCHROME_P450"/>
    <property type="match status" value="1"/>
</dbReference>
<accession>A0ABD3I680</accession>
<dbReference type="GO" id="GO:0004497">
    <property type="term" value="F:monooxygenase activity"/>
    <property type="evidence" value="ECO:0007669"/>
    <property type="project" value="UniProtKB-KW"/>
</dbReference>
<dbReference type="PRINTS" id="PR00463">
    <property type="entry name" value="EP450I"/>
</dbReference>
<keyword evidence="6" id="KW-0472">Membrane</keyword>
<evidence type="ECO:0000256" key="4">
    <source>
        <dbReference type="ARBA" id="ARBA00023004"/>
    </source>
</evidence>
<keyword evidence="8" id="KW-1185">Reference proteome</keyword>
<keyword evidence="6" id="KW-1133">Transmembrane helix</keyword>
<dbReference type="SUPFAM" id="SSF48264">
    <property type="entry name" value="Cytochrome P450"/>
    <property type="match status" value="1"/>
</dbReference>
<evidence type="ECO:0000313" key="8">
    <source>
        <dbReference type="Proteomes" id="UP001633002"/>
    </source>
</evidence>
<comment type="similarity">
    <text evidence="1 5">Belongs to the cytochrome P450 family.</text>
</comment>
<evidence type="ECO:0008006" key="9">
    <source>
        <dbReference type="Google" id="ProtNLM"/>
    </source>
</evidence>
<name>A0ABD3I680_9MARC</name>
<dbReference type="GO" id="GO:0046872">
    <property type="term" value="F:metal ion binding"/>
    <property type="evidence" value="ECO:0007669"/>
    <property type="project" value="UniProtKB-KW"/>
</dbReference>
<keyword evidence="5" id="KW-0349">Heme</keyword>
<dbReference type="InterPro" id="IPR001128">
    <property type="entry name" value="Cyt_P450"/>
</dbReference>
<dbReference type="Proteomes" id="UP001633002">
    <property type="component" value="Unassembled WGS sequence"/>
</dbReference>
<keyword evidence="4 5" id="KW-0408">Iron</keyword>
<keyword evidence="3 5" id="KW-0560">Oxidoreductase</keyword>
<feature type="transmembrane region" description="Helical" evidence="6">
    <location>
        <begin position="12"/>
        <end position="30"/>
    </location>
</feature>
<keyword evidence="2 5" id="KW-0479">Metal-binding</keyword>
<evidence type="ECO:0000256" key="1">
    <source>
        <dbReference type="ARBA" id="ARBA00010617"/>
    </source>
</evidence>
<evidence type="ECO:0000256" key="5">
    <source>
        <dbReference type="RuleBase" id="RU000461"/>
    </source>
</evidence>
<dbReference type="Pfam" id="PF00067">
    <property type="entry name" value="p450"/>
    <property type="match status" value="2"/>
</dbReference>
<evidence type="ECO:0000313" key="7">
    <source>
        <dbReference type="EMBL" id="KAL3699068.1"/>
    </source>
</evidence>
<sequence>MELEGQWSPGPLFTALLAALVITLLLIVHGRRTQKKNQRPPGPRGWPVLGLLPYLGASPHQNLASMAKKYGPLMSIKLGSRNVVVASSPETAEEFLRFKDRIWSARFANTAARVFSYQRDGVVFADYGTEWRELKKALTSELLSAKRLSEFQASRKEELLKAIHGAIRDSCGGTKPVRIASMLRKVVVNNILRMMLNGGSLSQRAKALLTGEFMERMDEVFFLLGAFHIGDYVPWLDWFDPQGLRKRTMGTFKIYDALWQTIIDDHKMKLEAASKAQSEGTSATDTIKDMVDSLLTHSGDCGQHMEDSRIKAVLQDVFFGGADPMCVAIEWALSELLRNPHILEKAQAEVDTRRPCCWSMSTPSSEYPEVYARPLEFCPERFMVEKSSKDVHGTHFDLLPFGSGRRICAGKGVGTPPRSVYSCAVYTNLQLQVARKCETWKTLIWKTNMEELLPEEPILMSSLCLGYPKASSSTAKQKHR</sequence>
<organism evidence="7 8">
    <name type="scientific">Riccia sorocarpa</name>
    <dbReference type="NCBI Taxonomy" id="122646"/>
    <lineage>
        <taxon>Eukaryota</taxon>
        <taxon>Viridiplantae</taxon>
        <taxon>Streptophyta</taxon>
        <taxon>Embryophyta</taxon>
        <taxon>Marchantiophyta</taxon>
        <taxon>Marchantiopsida</taxon>
        <taxon>Marchantiidae</taxon>
        <taxon>Marchantiales</taxon>
        <taxon>Ricciaceae</taxon>
        <taxon>Riccia</taxon>
    </lineage>
</organism>
<dbReference type="AlphaFoldDB" id="A0ABD3I680"/>
<dbReference type="PANTHER" id="PTHR47944:SF19">
    <property type="entry name" value="CYTOCHROME P450 77A4"/>
    <property type="match status" value="1"/>
</dbReference>
<dbReference type="InterPro" id="IPR017972">
    <property type="entry name" value="Cyt_P450_CS"/>
</dbReference>
<dbReference type="InterPro" id="IPR036396">
    <property type="entry name" value="Cyt_P450_sf"/>
</dbReference>
<dbReference type="EMBL" id="JBJQOH010000001">
    <property type="protein sequence ID" value="KAL3699068.1"/>
    <property type="molecule type" value="Genomic_DNA"/>
</dbReference>